<dbReference type="GO" id="GO:0048680">
    <property type="term" value="P:positive regulation of axon regeneration"/>
    <property type="evidence" value="ECO:0007669"/>
    <property type="project" value="UniProtKB-ARBA"/>
</dbReference>
<dbReference type="GO" id="GO:0017147">
    <property type="term" value="F:Wnt-protein binding"/>
    <property type="evidence" value="ECO:0007669"/>
    <property type="project" value="TreeGrafter"/>
</dbReference>
<evidence type="ECO:0000256" key="16">
    <source>
        <dbReference type="ARBA" id="ARBA00023137"/>
    </source>
</evidence>
<comment type="catalytic activity">
    <reaction evidence="20">
        <text>L-tyrosyl-[protein] + ATP = O-phospho-L-tyrosyl-[protein] + ADP + H(+)</text>
        <dbReference type="Rhea" id="RHEA:10596"/>
        <dbReference type="Rhea" id="RHEA-COMP:10136"/>
        <dbReference type="Rhea" id="RHEA-COMP:20101"/>
        <dbReference type="ChEBI" id="CHEBI:15378"/>
        <dbReference type="ChEBI" id="CHEBI:30616"/>
        <dbReference type="ChEBI" id="CHEBI:46858"/>
        <dbReference type="ChEBI" id="CHEBI:61978"/>
        <dbReference type="ChEBI" id="CHEBI:456216"/>
        <dbReference type="EC" id="2.7.10.1"/>
    </reaction>
</comment>
<dbReference type="InterPro" id="IPR036790">
    <property type="entry name" value="Frizzled_dom_sf"/>
</dbReference>
<keyword evidence="8" id="KW-0732">Signal</keyword>
<accession>A0A7E4VYB5</accession>
<evidence type="ECO:0000256" key="13">
    <source>
        <dbReference type="ARBA" id="ARBA00022889"/>
    </source>
</evidence>
<evidence type="ECO:0000259" key="26">
    <source>
        <dbReference type="PROSITE" id="PS50835"/>
    </source>
</evidence>
<dbReference type="Pfam" id="PF00051">
    <property type="entry name" value="Kringle"/>
    <property type="match status" value="1"/>
</dbReference>
<keyword evidence="9" id="KW-0677">Repeat</keyword>
<keyword evidence="17 21" id="KW-1015">Disulfide bond</keyword>
<feature type="region of interest" description="Disordered" evidence="22">
    <location>
        <begin position="241"/>
        <end position="289"/>
    </location>
</feature>
<dbReference type="InterPro" id="IPR020635">
    <property type="entry name" value="Tyr_kinase_cat_dom"/>
</dbReference>
<dbReference type="Gene3D" id="2.40.20.10">
    <property type="entry name" value="Plasminogen Kringle 4"/>
    <property type="match status" value="1"/>
</dbReference>
<evidence type="ECO:0000259" key="23">
    <source>
        <dbReference type="PROSITE" id="PS50011"/>
    </source>
</evidence>
<dbReference type="InterPro" id="IPR011009">
    <property type="entry name" value="Kinase-like_dom_sf"/>
</dbReference>
<evidence type="ECO:0000256" key="14">
    <source>
        <dbReference type="ARBA" id="ARBA00022989"/>
    </source>
</evidence>
<dbReference type="PROSITE" id="PS50038">
    <property type="entry name" value="FZ"/>
    <property type="match status" value="1"/>
</dbReference>
<evidence type="ECO:0000256" key="15">
    <source>
        <dbReference type="ARBA" id="ARBA00023136"/>
    </source>
</evidence>
<feature type="domain" description="Ig-like" evidence="26">
    <location>
        <begin position="150"/>
        <end position="241"/>
    </location>
</feature>
<keyword evidence="27" id="KW-1185">Reference proteome</keyword>
<dbReference type="InterPro" id="IPR013806">
    <property type="entry name" value="Kringle-like"/>
</dbReference>
<dbReference type="SMART" id="SM00219">
    <property type="entry name" value="TyrKc"/>
    <property type="match status" value="1"/>
</dbReference>
<dbReference type="InterPro" id="IPR036179">
    <property type="entry name" value="Ig-like_dom_sf"/>
</dbReference>
<evidence type="ECO:0000256" key="20">
    <source>
        <dbReference type="ARBA" id="ARBA00051243"/>
    </source>
</evidence>
<dbReference type="EC" id="2.7.10.1" evidence="3"/>
<evidence type="ECO:0000256" key="3">
    <source>
        <dbReference type="ARBA" id="ARBA00011902"/>
    </source>
</evidence>
<dbReference type="Proteomes" id="UP000492821">
    <property type="component" value="Unassembled WGS sequence"/>
</dbReference>
<dbReference type="PANTHER" id="PTHR24416:SF611">
    <property type="entry name" value="TYROSINE-PROTEIN KINASE TRANSMEMBRANE RECEPTOR ROR"/>
    <property type="match status" value="1"/>
</dbReference>
<evidence type="ECO:0000256" key="6">
    <source>
        <dbReference type="ARBA" id="ARBA00022679"/>
    </source>
</evidence>
<dbReference type="InterPro" id="IPR003598">
    <property type="entry name" value="Ig_sub2"/>
</dbReference>
<evidence type="ECO:0000256" key="7">
    <source>
        <dbReference type="ARBA" id="ARBA00022692"/>
    </source>
</evidence>
<evidence type="ECO:0000256" key="4">
    <source>
        <dbReference type="ARBA" id="ARBA00022553"/>
    </source>
</evidence>
<dbReference type="SUPFAM" id="SSF48726">
    <property type="entry name" value="Immunoglobulin"/>
    <property type="match status" value="1"/>
</dbReference>
<keyword evidence="4" id="KW-0597">Phosphoprotein</keyword>
<dbReference type="InterPro" id="IPR003599">
    <property type="entry name" value="Ig_sub"/>
</dbReference>
<dbReference type="CDD" id="cd00192">
    <property type="entry name" value="PTKc"/>
    <property type="match status" value="1"/>
</dbReference>
<dbReference type="InterPro" id="IPR000001">
    <property type="entry name" value="Kringle"/>
</dbReference>
<proteinExistence type="predicted"/>
<evidence type="ECO:0000256" key="1">
    <source>
        <dbReference type="ARBA" id="ARBA00004308"/>
    </source>
</evidence>
<dbReference type="Gene3D" id="2.60.40.10">
    <property type="entry name" value="Immunoglobulins"/>
    <property type="match status" value="1"/>
</dbReference>
<evidence type="ECO:0000256" key="10">
    <source>
        <dbReference type="ARBA" id="ARBA00022741"/>
    </source>
</evidence>
<dbReference type="PROSITE" id="PS50070">
    <property type="entry name" value="KRINGLE_2"/>
    <property type="match status" value="1"/>
</dbReference>
<dbReference type="InterPro" id="IPR038178">
    <property type="entry name" value="Kringle_sf"/>
</dbReference>
<comment type="caution">
    <text evidence="21">Lacks conserved residue(s) required for the propagation of feature annotation.</text>
</comment>
<evidence type="ECO:0000256" key="19">
    <source>
        <dbReference type="ARBA" id="ARBA00023319"/>
    </source>
</evidence>
<comment type="subcellular location">
    <subcellularLocation>
        <location evidence="1">Endomembrane system</location>
    </subcellularLocation>
    <subcellularLocation>
        <location evidence="2">Membrane</location>
        <topology evidence="2">Single-pass type I membrane protein</topology>
    </subcellularLocation>
</comment>
<sequence>MVEDALDRKTGNSHGFRALPLELNVVFYGQYPLPRASTSKAKPDTHKSALAKSRKLGPETPHQHDHGQSVTTTEAPVFDEDDNSSEIFDDSVFDDEDEESGGSKEVEIAETDSEMAPKPYDDLFIEPAGDYDVVYGDYNATMDDSTGKRPYIRLTSVLPNVTRHLGGEIRLKCEAAGAPLPITFTWLKNNAPIEKNRRTKVRSKEYFSKLIISDLDAFDSAYYQCTASNVAGSVNSTSVLRVESTRHKPSEKPSKKPANNNNDDYSGDDIYNDYSDEMSPHSTGTDRGRLPAEEDLDLYRVPANAAGAGYVPLGAAVGGHDRWLDGVTLRVGDCVLYQGEACRAFLSGKHVMVTAENREAFYDVDRELRAAMMFISHIPDLSTECKKYSHAVACYHMYKVCDQTGPSTSSASKKIISLCRKDCDSLKDEVCPRGFSMAAQHELVGDSPKALLPHCTSLSENAGRCLRVLEPVQPPPAIQPNAGDQWCFNNVGNDYTGPVSQAVNGRRCLPWSQSTDANYNTYNYPVLNGARNYCRNPSGDMSGPWCYTAPHAERELCDIPRCPIGGNPSPGLIDNVSEAWGNLSSQWQLAAFAGLGGIAVLLLFLLLCCCCRKKSSSSSSSSVKKSQHTTSGTTGFGIQSCNGSSIVNSGYGAGRKYPPSNGSHLPAYEMNALLPPHPPPSAGGYPTNYMQQYSPPTTEPPVEPYHVREIPAQSLKLDKVLGEGSFTALYGGEMGTERGLVMPIVVKMLKTGFSKMERDVFEDEIRTAANMEHHNVVRLLGVAYVDGQQISAVFDYNCHGNLRDFLKVRKPLGYDGDEKEQMRNFEDFFRIATQIASGMEFLSRCGHVHRDLATRNCLVGDQQVIKIADFASLVSDYDDDYYNMSSRTRVPLRWLSKEALTESRFTSASDVYAFGVTLWEIYTYGRQPYDDFTNADVVKKISMHDVLYSPPGCPPNVYSVMIECWNEAPERRPSFAELHARFQKWCIAGPCQLFMNTARTNSTHSGPSYLSSTNSRSPKNKRDIVGAPGGGAGDTSPLMRPNPTGGPRGNYVYSEESSDDE</sequence>
<feature type="region of interest" description="Disordered" evidence="22">
    <location>
        <begin position="1002"/>
        <end position="1061"/>
    </location>
</feature>
<feature type="compositionally biased region" description="Basic and acidic residues" evidence="22">
    <location>
        <begin position="243"/>
        <end position="254"/>
    </location>
</feature>
<evidence type="ECO:0000256" key="18">
    <source>
        <dbReference type="ARBA" id="ARBA00023180"/>
    </source>
</evidence>
<dbReference type="SMART" id="SM00409">
    <property type="entry name" value="IG"/>
    <property type="match status" value="1"/>
</dbReference>
<dbReference type="InterPro" id="IPR001245">
    <property type="entry name" value="Ser-Thr/Tyr_kinase_cat_dom"/>
</dbReference>
<dbReference type="SUPFAM" id="SSF56112">
    <property type="entry name" value="Protein kinase-like (PK-like)"/>
    <property type="match status" value="1"/>
</dbReference>
<dbReference type="GO" id="GO:0007155">
    <property type="term" value="P:cell adhesion"/>
    <property type="evidence" value="ECO:0007669"/>
    <property type="project" value="UniProtKB-KW"/>
</dbReference>
<feature type="domain" description="FZ" evidence="24">
    <location>
        <begin position="329"/>
        <end position="468"/>
    </location>
</feature>
<dbReference type="AlphaFoldDB" id="A0A7E4VYB5"/>
<dbReference type="GO" id="GO:0004714">
    <property type="term" value="F:transmembrane receptor protein tyrosine kinase activity"/>
    <property type="evidence" value="ECO:0007669"/>
    <property type="project" value="UniProtKB-EC"/>
</dbReference>
<evidence type="ECO:0000256" key="21">
    <source>
        <dbReference type="PROSITE-ProRule" id="PRU00121"/>
    </source>
</evidence>
<keyword evidence="5 21" id="KW-0420">Kringle</keyword>
<dbReference type="SMART" id="SM00130">
    <property type="entry name" value="KR"/>
    <property type="match status" value="1"/>
</dbReference>
<evidence type="ECO:0000256" key="2">
    <source>
        <dbReference type="ARBA" id="ARBA00004479"/>
    </source>
</evidence>
<dbReference type="GO" id="GO:0007169">
    <property type="term" value="P:cell surface receptor protein tyrosine kinase signaling pathway"/>
    <property type="evidence" value="ECO:0007669"/>
    <property type="project" value="TreeGrafter"/>
</dbReference>
<keyword evidence="13" id="KW-0130">Cell adhesion</keyword>
<feature type="region of interest" description="Disordered" evidence="22">
    <location>
        <begin position="35"/>
        <end position="119"/>
    </location>
</feature>
<name>A0A7E4VYB5_PANRE</name>
<evidence type="ECO:0000256" key="22">
    <source>
        <dbReference type="SAM" id="MobiDB-lite"/>
    </source>
</evidence>
<keyword evidence="14" id="KW-1133">Transmembrane helix</keyword>
<evidence type="ECO:0000313" key="27">
    <source>
        <dbReference type="Proteomes" id="UP000492821"/>
    </source>
</evidence>
<dbReference type="FunFam" id="2.60.40.10:FF:000017">
    <property type="entry name" value="Down syndrome cell adhesion molecule b"/>
    <property type="match status" value="1"/>
</dbReference>
<protein>
    <recommendedName>
        <fullName evidence="3">receptor protein-tyrosine kinase</fullName>
        <ecNumber evidence="3">2.7.10.1</ecNumber>
    </recommendedName>
</protein>
<evidence type="ECO:0000256" key="17">
    <source>
        <dbReference type="ARBA" id="ARBA00023157"/>
    </source>
</evidence>
<reference evidence="27" key="1">
    <citation type="journal article" date="2013" name="Genetics">
        <title>The draft genome and transcriptome of Panagrellus redivivus are shaped by the harsh demands of a free-living lifestyle.</title>
        <authorList>
            <person name="Srinivasan J."/>
            <person name="Dillman A.R."/>
            <person name="Macchietto M.G."/>
            <person name="Heikkinen L."/>
            <person name="Lakso M."/>
            <person name="Fracchia K.M."/>
            <person name="Antoshechkin I."/>
            <person name="Mortazavi A."/>
            <person name="Wong G."/>
            <person name="Sternberg P.W."/>
        </authorList>
    </citation>
    <scope>NUCLEOTIDE SEQUENCE [LARGE SCALE GENOMIC DNA]</scope>
    <source>
        <strain evidence="27">MT8872</strain>
    </source>
</reference>
<evidence type="ECO:0000256" key="9">
    <source>
        <dbReference type="ARBA" id="ARBA00022737"/>
    </source>
</evidence>
<dbReference type="CDD" id="cd00108">
    <property type="entry name" value="KR"/>
    <property type="match status" value="1"/>
</dbReference>
<dbReference type="InterPro" id="IPR050122">
    <property type="entry name" value="RTK"/>
</dbReference>
<dbReference type="PROSITE" id="PS00021">
    <property type="entry name" value="KRINGLE_1"/>
    <property type="match status" value="1"/>
</dbReference>
<evidence type="ECO:0000256" key="8">
    <source>
        <dbReference type="ARBA" id="ARBA00022729"/>
    </source>
</evidence>
<dbReference type="PANTHER" id="PTHR24416">
    <property type="entry name" value="TYROSINE-PROTEIN KINASE RECEPTOR"/>
    <property type="match status" value="1"/>
</dbReference>
<keyword evidence="7" id="KW-0812">Transmembrane</keyword>
<evidence type="ECO:0000313" key="28">
    <source>
        <dbReference type="WBParaSite" id="Pan_g4650.t2"/>
    </source>
</evidence>
<evidence type="ECO:0000259" key="25">
    <source>
        <dbReference type="PROSITE" id="PS50070"/>
    </source>
</evidence>
<evidence type="ECO:0000256" key="12">
    <source>
        <dbReference type="ARBA" id="ARBA00022840"/>
    </source>
</evidence>
<dbReference type="WBParaSite" id="Pan_g4650.t2">
    <property type="protein sequence ID" value="Pan_g4650.t2"/>
    <property type="gene ID" value="Pan_g4650"/>
</dbReference>
<keyword evidence="16" id="KW-0829">Tyrosine-protein kinase</keyword>
<organism evidence="27 28">
    <name type="scientific">Panagrellus redivivus</name>
    <name type="common">Microworm</name>
    <dbReference type="NCBI Taxonomy" id="6233"/>
    <lineage>
        <taxon>Eukaryota</taxon>
        <taxon>Metazoa</taxon>
        <taxon>Ecdysozoa</taxon>
        <taxon>Nematoda</taxon>
        <taxon>Chromadorea</taxon>
        <taxon>Rhabditida</taxon>
        <taxon>Tylenchina</taxon>
        <taxon>Panagrolaimomorpha</taxon>
        <taxon>Panagrolaimoidea</taxon>
        <taxon>Panagrolaimidae</taxon>
        <taxon>Panagrellus</taxon>
    </lineage>
</organism>
<dbReference type="GO" id="GO:0061564">
    <property type="term" value="P:axon development"/>
    <property type="evidence" value="ECO:0007669"/>
    <property type="project" value="UniProtKB-ARBA"/>
</dbReference>
<feature type="domain" description="Protein kinase" evidence="23">
    <location>
        <begin position="715"/>
        <end position="982"/>
    </location>
</feature>
<dbReference type="GO" id="GO:0005524">
    <property type="term" value="F:ATP binding"/>
    <property type="evidence" value="ECO:0007669"/>
    <property type="project" value="UniProtKB-KW"/>
</dbReference>
<feature type="region of interest" description="Disordered" evidence="22">
    <location>
        <begin position="615"/>
        <end position="634"/>
    </location>
</feature>
<dbReference type="GO" id="GO:0043235">
    <property type="term" value="C:receptor complex"/>
    <property type="evidence" value="ECO:0007669"/>
    <property type="project" value="TreeGrafter"/>
</dbReference>
<dbReference type="InterPro" id="IPR013098">
    <property type="entry name" value="Ig_I-set"/>
</dbReference>
<dbReference type="PROSITE" id="PS50835">
    <property type="entry name" value="IG_LIKE"/>
    <property type="match status" value="1"/>
</dbReference>
<dbReference type="Pfam" id="PF07714">
    <property type="entry name" value="PK_Tyr_Ser-Thr"/>
    <property type="match status" value="1"/>
</dbReference>
<dbReference type="GO" id="GO:0012505">
    <property type="term" value="C:endomembrane system"/>
    <property type="evidence" value="ECO:0007669"/>
    <property type="project" value="UniProtKB-SubCell"/>
</dbReference>
<dbReference type="InterPro" id="IPR007110">
    <property type="entry name" value="Ig-like_dom"/>
</dbReference>
<feature type="compositionally biased region" description="Acidic residues" evidence="22">
    <location>
        <begin position="77"/>
        <end position="100"/>
    </location>
</feature>
<evidence type="ECO:0000259" key="24">
    <source>
        <dbReference type="PROSITE" id="PS50038"/>
    </source>
</evidence>
<dbReference type="InterPro" id="IPR013783">
    <property type="entry name" value="Ig-like_fold"/>
</dbReference>
<dbReference type="InterPro" id="IPR041775">
    <property type="entry name" value="Ror-like_CRD"/>
</dbReference>
<keyword evidence="12" id="KW-0067">ATP-binding</keyword>
<dbReference type="InterPro" id="IPR000719">
    <property type="entry name" value="Prot_kinase_dom"/>
</dbReference>
<reference evidence="28" key="2">
    <citation type="submission" date="2020-10" db="UniProtKB">
        <authorList>
            <consortium name="WormBaseParasite"/>
        </authorList>
    </citation>
    <scope>IDENTIFICATION</scope>
</reference>
<dbReference type="SMART" id="SM00408">
    <property type="entry name" value="IGc2"/>
    <property type="match status" value="1"/>
</dbReference>
<keyword evidence="6" id="KW-0808">Transferase</keyword>
<dbReference type="PROSITE" id="PS50011">
    <property type="entry name" value="PROTEIN_KINASE_DOM"/>
    <property type="match status" value="1"/>
</dbReference>
<dbReference type="FunFam" id="1.10.510.10:FF:001512">
    <property type="entry name" value="Receptor tyrosine-protein kinase erbB-2"/>
    <property type="match status" value="1"/>
</dbReference>
<dbReference type="SUPFAM" id="SSF57440">
    <property type="entry name" value="Kringle-like"/>
    <property type="match status" value="1"/>
</dbReference>
<feature type="domain" description="Kringle" evidence="25">
    <location>
        <begin position="486"/>
        <end position="562"/>
    </location>
</feature>
<dbReference type="InterPro" id="IPR020067">
    <property type="entry name" value="Frizzled_dom"/>
</dbReference>
<keyword evidence="11" id="KW-0418">Kinase</keyword>
<dbReference type="PRINTS" id="PR00109">
    <property type="entry name" value="TYRKINASE"/>
</dbReference>
<dbReference type="Gene3D" id="1.10.2000.10">
    <property type="entry name" value="Frizzled cysteine-rich domain"/>
    <property type="match status" value="1"/>
</dbReference>
<feature type="compositionally biased region" description="Polar residues" evidence="22">
    <location>
        <begin position="1002"/>
        <end position="1017"/>
    </location>
</feature>
<evidence type="ECO:0000256" key="11">
    <source>
        <dbReference type="ARBA" id="ARBA00022777"/>
    </source>
</evidence>
<dbReference type="Pfam" id="PF07679">
    <property type="entry name" value="I-set"/>
    <property type="match status" value="1"/>
</dbReference>
<dbReference type="Gene3D" id="1.10.510.10">
    <property type="entry name" value="Transferase(Phosphotransferase) domain 1"/>
    <property type="match status" value="1"/>
</dbReference>
<dbReference type="PRINTS" id="PR00018">
    <property type="entry name" value="KRINGLE"/>
</dbReference>
<keyword evidence="18" id="KW-0325">Glycoprotein</keyword>
<dbReference type="GO" id="GO:0005886">
    <property type="term" value="C:plasma membrane"/>
    <property type="evidence" value="ECO:0007669"/>
    <property type="project" value="TreeGrafter"/>
</dbReference>
<keyword evidence="10" id="KW-0547">Nucleotide-binding</keyword>
<evidence type="ECO:0000256" key="5">
    <source>
        <dbReference type="ARBA" id="ARBA00022572"/>
    </source>
</evidence>
<dbReference type="GO" id="GO:0009653">
    <property type="term" value="P:anatomical structure morphogenesis"/>
    <property type="evidence" value="ECO:0007669"/>
    <property type="project" value="UniProtKB-ARBA"/>
</dbReference>
<dbReference type="CDD" id="cd07459">
    <property type="entry name" value="CRD_TK_ROR_like"/>
    <property type="match status" value="1"/>
</dbReference>
<keyword evidence="15" id="KW-0472">Membrane</keyword>
<dbReference type="InterPro" id="IPR018056">
    <property type="entry name" value="Kringle_CS"/>
</dbReference>
<keyword evidence="19" id="KW-0393">Immunoglobulin domain</keyword>
<feature type="disulfide bond" evidence="21">
    <location>
        <begin position="534"/>
        <end position="557"/>
    </location>
</feature>
<feature type="compositionally biased region" description="Acidic residues" evidence="22">
    <location>
        <begin position="265"/>
        <end position="276"/>
    </location>
</feature>